<evidence type="ECO:0000313" key="1">
    <source>
        <dbReference type="EMBL" id="VDN18954.1"/>
    </source>
</evidence>
<reference evidence="1 2" key="1">
    <citation type="submission" date="2018-11" db="EMBL/GenBank/DDBJ databases">
        <authorList>
            <consortium name="Pathogen Informatics"/>
        </authorList>
    </citation>
    <scope>NUCLEOTIDE SEQUENCE [LARGE SCALE GENOMIC DNA]</scope>
</reference>
<gene>
    <name evidence="1" type="ORF">GPUH_LOCUS11569</name>
</gene>
<accession>A0A3P7LQ61</accession>
<organism evidence="1 2">
    <name type="scientific">Gongylonema pulchrum</name>
    <dbReference type="NCBI Taxonomy" id="637853"/>
    <lineage>
        <taxon>Eukaryota</taxon>
        <taxon>Metazoa</taxon>
        <taxon>Ecdysozoa</taxon>
        <taxon>Nematoda</taxon>
        <taxon>Chromadorea</taxon>
        <taxon>Rhabditida</taxon>
        <taxon>Spirurina</taxon>
        <taxon>Spiruromorpha</taxon>
        <taxon>Spiruroidea</taxon>
        <taxon>Gongylonematidae</taxon>
        <taxon>Gongylonema</taxon>
    </lineage>
</organism>
<sequence length="45" mass="5458">MLKSARGTVKLVVRYTPRLLDEMERRFERQRRRANQNSPAPVFKR</sequence>
<dbReference type="AlphaFoldDB" id="A0A3P7LQ61"/>
<proteinExistence type="predicted"/>
<dbReference type="EMBL" id="UYRT01078642">
    <property type="protein sequence ID" value="VDN18954.1"/>
    <property type="molecule type" value="Genomic_DNA"/>
</dbReference>
<name>A0A3P7LQ61_9BILA</name>
<dbReference type="OrthoDB" id="10056216at2759"/>
<dbReference type="Proteomes" id="UP000271098">
    <property type="component" value="Unassembled WGS sequence"/>
</dbReference>
<protein>
    <submittedName>
        <fullName evidence="1">Uncharacterized protein</fullName>
    </submittedName>
</protein>
<keyword evidence="2" id="KW-1185">Reference proteome</keyword>
<evidence type="ECO:0000313" key="2">
    <source>
        <dbReference type="Proteomes" id="UP000271098"/>
    </source>
</evidence>